<feature type="transmembrane region" description="Helical" evidence="1">
    <location>
        <begin position="59"/>
        <end position="80"/>
    </location>
</feature>
<evidence type="ECO:0000259" key="2">
    <source>
        <dbReference type="Pfam" id="PF07584"/>
    </source>
</evidence>
<proteinExistence type="predicted"/>
<keyword evidence="1" id="KW-1133">Transmembrane helix</keyword>
<dbReference type="RefSeq" id="WP_112222996.1">
    <property type="nucleotide sequence ID" value="NZ_CP196859.1"/>
</dbReference>
<evidence type="ECO:0000313" key="5">
    <source>
        <dbReference type="Proteomes" id="UP000251002"/>
    </source>
</evidence>
<dbReference type="PANTHER" id="PTHR37464:SF1">
    <property type="entry name" value="BLL2463 PROTEIN"/>
    <property type="match status" value="1"/>
</dbReference>
<feature type="domain" description="Aerotolerance regulator N-terminal" evidence="2">
    <location>
        <begin position="6"/>
        <end position="78"/>
    </location>
</feature>
<dbReference type="PANTHER" id="PTHR37464">
    <property type="entry name" value="BLL2463 PROTEIN"/>
    <property type="match status" value="1"/>
</dbReference>
<dbReference type="Proteomes" id="UP000251002">
    <property type="component" value="Unassembled WGS sequence"/>
</dbReference>
<feature type="domain" description="VWFA" evidence="3">
    <location>
        <begin position="91"/>
        <end position="189"/>
    </location>
</feature>
<dbReference type="Pfam" id="PF13519">
    <property type="entry name" value="VWA_2"/>
    <property type="match status" value="1"/>
</dbReference>
<dbReference type="InterPro" id="IPR024163">
    <property type="entry name" value="Aerotolerance_reg_N"/>
</dbReference>
<evidence type="ECO:0008006" key="6">
    <source>
        <dbReference type="Google" id="ProtNLM"/>
    </source>
</evidence>
<dbReference type="InterPro" id="IPR036465">
    <property type="entry name" value="vWFA_dom_sf"/>
</dbReference>
<feature type="transmembrane region" description="Helical" evidence="1">
    <location>
        <begin position="551"/>
        <end position="570"/>
    </location>
</feature>
<dbReference type="Pfam" id="PF07584">
    <property type="entry name" value="BatA"/>
    <property type="match status" value="1"/>
</dbReference>
<dbReference type="InterPro" id="IPR002035">
    <property type="entry name" value="VWF_A"/>
</dbReference>
<dbReference type="Gene3D" id="3.40.50.410">
    <property type="entry name" value="von Willebrand factor, type A domain"/>
    <property type="match status" value="1"/>
</dbReference>
<keyword evidence="1" id="KW-0812">Transmembrane</keyword>
<feature type="transmembrane region" description="Helical" evidence="1">
    <location>
        <begin position="6"/>
        <end position="24"/>
    </location>
</feature>
<gene>
    <name evidence="4" type="ORF">DP120_07390</name>
</gene>
<evidence type="ECO:0000313" key="4">
    <source>
        <dbReference type="EMBL" id="RAZ79426.1"/>
    </source>
</evidence>
<reference evidence="4 5" key="1">
    <citation type="submission" date="2018-06" db="EMBL/GenBank/DDBJ databases">
        <title>The draft genome sequences of strains SCU63 and S1.</title>
        <authorList>
            <person name="Gan L."/>
        </authorList>
    </citation>
    <scope>NUCLEOTIDE SEQUENCE [LARGE SCALE GENOMIC DNA]</scope>
    <source>
        <strain evidence="4 5">SCU63</strain>
    </source>
</reference>
<evidence type="ECO:0000259" key="3">
    <source>
        <dbReference type="Pfam" id="PF13519"/>
    </source>
</evidence>
<sequence>MGISNWGLIWTIVMPIALIIYYLYRKKYKDQQVSSILYWQQVMKKMQASPYLKKLQHHALFYLQLAALLLLVLALLNPYLKSDSLDGGEFIFIIDTSASMLAGSPSQLEQQKERMKELAAQAEGKPVTIINAGSTPEILVRKEESGRKLQQEIDEIAVSYESSQLEKTILFAETLTDNDSTVIHIFTDSLDRTILANKTGTAYEIHANTEKPANVSIRQFGVAEGNGEDRAIVKVVNDSEEAMAGTLELTDGDYEARAEIELASGEEKLVPFENLPNAELWQANLNVNDDYILDNRAFAYINRPAGTVIIDNTLHGLVSRGVESLGIRVNAASPDQLGNFAGLPLITNQSSLLGGEAPILLIGRNDESSFEATGQIDTADHPLFAFAPMEDVYIAEIYPGFEGYETLAAIGGEPLIQLSPEGDIIVLADIQATDWPLNPSFPLFLWSAINELSGSENYLGTFSPNEQRAVTLTSAAGEWEIFKEEEYQFSYIEGQSSFRAPAEPGIYRAVSDGETKNFIVQLNTEEKILTAGQSFTAGNAAETEATTQRSVIPLLLLLILLLLLAEWEVYRRGTSYR</sequence>
<accession>A0A365L1V4</accession>
<protein>
    <recommendedName>
        <fullName evidence="6">VWA domain-containing protein</fullName>
    </recommendedName>
</protein>
<comment type="caution">
    <text evidence="4">The sequence shown here is derived from an EMBL/GenBank/DDBJ whole genome shotgun (WGS) entry which is preliminary data.</text>
</comment>
<dbReference type="EMBL" id="QLZR01000002">
    <property type="protein sequence ID" value="RAZ79426.1"/>
    <property type="molecule type" value="Genomic_DNA"/>
</dbReference>
<name>A0A365L1V4_9BACL</name>
<dbReference type="SUPFAM" id="SSF53300">
    <property type="entry name" value="vWA-like"/>
    <property type="match status" value="1"/>
</dbReference>
<evidence type="ECO:0000256" key="1">
    <source>
        <dbReference type="SAM" id="Phobius"/>
    </source>
</evidence>
<keyword evidence="5" id="KW-1185">Reference proteome</keyword>
<organism evidence="4 5">
    <name type="scientific">Planococcus halotolerans</name>
    <dbReference type="NCBI Taxonomy" id="2233542"/>
    <lineage>
        <taxon>Bacteria</taxon>
        <taxon>Bacillati</taxon>
        <taxon>Bacillota</taxon>
        <taxon>Bacilli</taxon>
        <taxon>Bacillales</taxon>
        <taxon>Caryophanaceae</taxon>
        <taxon>Planococcus</taxon>
    </lineage>
</organism>
<dbReference type="AlphaFoldDB" id="A0A365L1V4"/>
<keyword evidence="1" id="KW-0472">Membrane</keyword>